<dbReference type="SUPFAM" id="SSF88659">
    <property type="entry name" value="Sigma3 and sigma4 domains of RNA polymerase sigma factors"/>
    <property type="match status" value="1"/>
</dbReference>
<dbReference type="KEGG" id="lae:LBAT_0670"/>
<organism evidence="4 5">
    <name type="scientific">Lactobacillus acetotolerans</name>
    <dbReference type="NCBI Taxonomy" id="1600"/>
    <lineage>
        <taxon>Bacteria</taxon>
        <taxon>Bacillati</taxon>
        <taxon>Bacillota</taxon>
        <taxon>Bacilli</taxon>
        <taxon>Lactobacillales</taxon>
        <taxon>Lactobacillaceae</taxon>
        <taxon>Lactobacillus</taxon>
    </lineage>
</organism>
<dbReference type="InterPro" id="IPR013324">
    <property type="entry name" value="RNA_pol_sigma_r3/r4-like"/>
</dbReference>
<comment type="function">
    <text evidence="2 3">Might take part in the signal recognition particle (SRP) pathway. This is inferred from the conservation of its genetic proximity to ftsY/ffh. May be a regulatory protein.</text>
</comment>
<accession>A0A0D6A2Y8</accession>
<dbReference type="AlphaFoldDB" id="A0A0D6A2Y8"/>
<dbReference type="Pfam" id="PF04297">
    <property type="entry name" value="UPF0122"/>
    <property type="match status" value="1"/>
</dbReference>
<dbReference type="STRING" id="1600.LBAT_0670"/>
<evidence type="ECO:0000313" key="5">
    <source>
        <dbReference type="Proteomes" id="UP000035709"/>
    </source>
</evidence>
<dbReference type="Gene3D" id="1.10.10.10">
    <property type="entry name" value="Winged helix-like DNA-binding domain superfamily/Winged helix DNA-binding domain"/>
    <property type="match status" value="1"/>
</dbReference>
<name>A0A0D6A2Y8_9LACO</name>
<dbReference type="InterPro" id="IPR007394">
    <property type="entry name" value="UPF0122"/>
</dbReference>
<dbReference type="OrthoDB" id="6392at2"/>
<evidence type="ECO:0000256" key="2">
    <source>
        <dbReference type="ARBA" id="ARBA00024764"/>
    </source>
</evidence>
<dbReference type="PANTHER" id="PTHR40083">
    <property type="entry name" value="UPF0122 PROTEIN CBO2450/CLC_2298"/>
    <property type="match status" value="1"/>
</dbReference>
<evidence type="ECO:0000256" key="1">
    <source>
        <dbReference type="ARBA" id="ARBA00008720"/>
    </source>
</evidence>
<keyword evidence="5" id="KW-1185">Reference proteome</keyword>
<gene>
    <name evidence="4" type="ORF">LBAT_0670</name>
</gene>
<dbReference type="InterPro" id="IPR054831">
    <property type="entry name" value="UPF0122_fam_protein"/>
</dbReference>
<dbReference type="NCBIfam" id="NF045758">
    <property type="entry name" value="YlxM"/>
    <property type="match status" value="1"/>
</dbReference>
<dbReference type="PANTHER" id="PTHR40083:SF1">
    <property type="entry name" value="UPF0122 PROTEIN YLXM"/>
    <property type="match status" value="1"/>
</dbReference>
<dbReference type="EMBL" id="AP014808">
    <property type="protein sequence ID" value="BAQ57059.1"/>
    <property type="molecule type" value="Genomic_DNA"/>
</dbReference>
<protein>
    <recommendedName>
        <fullName evidence="3">UPF0122 protein LBAT_0670</fullName>
    </recommendedName>
</protein>
<proteinExistence type="inferred from homology"/>
<dbReference type="HAMAP" id="MF_00245">
    <property type="entry name" value="UPF0122"/>
    <property type="match status" value="1"/>
</dbReference>
<evidence type="ECO:0000256" key="3">
    <source>
        <dbReference type="HAMAP-Rule" id="MF_00245"/>
    </source>
</evidence>
<dbReference type="RefSeq" id="WP_060459356.1">
    <property type="nucleotide sequence ID" value="NZ_AP014808.1"/>
</dbReference>
<reference evidence="4 5" key="1">
    <citation type="submission" date="2015-03" db="EMBL/GenBank/DDBJ databases">
        <title>Complete genome sequence of Lactobacillus acetotolerans NBRC 13120.</title>
        <authorList>
            <person name="Toh H."/>
            <person name="Morita H."/>
            <person name="Fujita N."/>
        </authorList>
    </citation>
    <scope>NUCLEOTIDE SEQUENCE [LARGE SCALE GENOMIC DNA]</scope>
    <source>
        <strain evidence="4 5">NBRC 13120</strain>
    </source>
</reference>
<dbReference type="PATRIC" id="fig|1600.4.peg.685"/>
<evidence type="ECO:0000313" key="4">
    <source>
        <dbReference type="EMBL" id="BAQ57059.1"/>
    </source>
</evidence>
<sequence>MDELEKNEKLGDLYAYYGTLLTKGQQAYFEDCYYNDYSLGEIAANHKVSRQAVYDNLRRSSRLLEKYEAKLHMQRDYNKIESELVQIYQYAGQNKIKQTRNSIKKLLNQMRGE</sequence>
<comment type="similarity">
    <text evidence="1 3">Belongs to the UPF0122 family.</text>
</comment>
<dbReference type="InterPro" id="IPR036388">
    <property type="entry name" value="WH-like_DNA-bd_sf"/>
</dbReference>
<dbReference type="Proteomes" id="UP000035709">
    <property type="component" value="Chromosome"/>
</dbReference>